<feature type="compositionally biased region" description="Basic and acidic residues" evidence="12">
    <location>
        <begin position="18"/>
        <end position="29"/>
    </location>
</feature>
<feature type="domain" description="Peptidase M50" evidence="14">
    <location>
        <begin position="80"/>
        <end position="151"/>
    </location>
</feature>
<feature type="transmembrane region" description="Helical" evidence="13">
    <location>
        <begin position="216"/>
        <end position="234"/>
    </location>
</feature>
<dbReference type="GO" id="GO:0016020">
    <property type="term" value="C:membrane"/>
    <property type="evidence" value="ECO:0007669"/>
    <property type="project" value="UniProtKB-SubCell"/>
</dbReference>
<evidence type="ECO:0000256" key="13">
    <source>
        <dbReference type="SAM" id="Phobius"/>
    </source>
</evidence>
<evidence type="ECO:0000256" key="2">
    <source>
        <dbReference type="ARBA" id="ARBA00004141"/>
    </source>
</evidence>
<keyword evidence="5 13" id="KW-0812">Transmembrane</keyword>
<keyword evidence="9 13" id="KW-1133">Transmembrane helix</keyword>
<keyword evidence="6" id="KW-0479">Metal-binding</keyword>
<comment type="cofactor">
    <cofactor evidence="1">
        <name>Zn(2+)</name>
        <dbReference type="ChEBI" id="CHEBI:29105"/>
    </cofactor>
</comment>
<gene>
    <name evidence="15" type="ORF">C7B43_00815</name>
</gene>
<dbReference type="EMBL" id="PXYT01000001">
    <property type="protein sequence ID" value="PSR31795.1"/>
    <property type="molecule type" value="Genomic_DNA"/>
</dbReference>
<reference evidence="15 16" key="1">
    <citation type="journal article" date="2014" name="BMC Genomics">
        <title>Comparison of environmental and isolate Sulfobacillus genomes reveals diverse carbon, sulfur, nitrogen, and hydrogen metabolisms.</title>
        <authorList>
            <person name="Justice N.B."/>
            <person name="Norman A."/>
            <person name="Brown C.T."/>
            <person name="Singh A."/>
            <person name="Thomas B.C."/>
            <person name="Banfield J.F."/>
        </authorList>
    </citation>
    <scope>NUCLEOTIDE SEQUENCE [LARGE SCALE GENOMIC DNA]</scope>
    <source>
        <strain evidence="15">AMDSBA1</strain>
    </source>
</reference>
<evidence type="ECO:0000256" key="7">
    <source>
        <dbReference type="ARBA" id="ARBA00022801"/>
    </source>
</evidence>
<dbReference type="Pfam" id="PF02163">
    <property type="entry name" value="Peptidase_M50"/>
    <property type="match status" value="2"/>
</dbReference>
<dbReference type="PANTHER" id="PTHR39188:SF3">
    <property type="entry name" value="STAGE IV SPORULATION PROTEIN FB"/>
    <property type="match status" value="1"/>
</dbReference>
<accession>A0A2T2XBC2</accession>
<comment type="subcellular location">
    <subcellularLocation>
        <location evidence="2">Membrane</location>
        <topology evidence="2">Multi-pass membrane protein</topology>
    </subcellularLocation>
</comment>
<keyword evidence="7" id="KW-0378">Hydrolase</keyword>
<evidence type="ECO:0000256" key="4">
    <source>
        <dbReference type="ARBA" id="ARBA00022670"/>
    </source>
</evidence>
<dbReference type="PANTHER" id="PTHR39188">
    <property type="entry name" value="MEMBRANE-ASSOCIATED ZINC METALLOPROTEASE M50B"/>
    <property type="match status" value="1"/>
</dbReference>
<protein>
    <recommendedName>
        <fullName evidence="14">Peptidase M50 domain-containing protein</fullName>
    </recommendedName>
</protein>
<evidence type="ECO:0000256" key="6">
    <source>
        <dbReference type="ARBA" id="ARBA00022723"/>
    </source>
</evidence>
<keyword evidence="11 13" id="KW-0472">Membrane</keyword>
<evidence type="ECO:0000256" key="12">
    <source>
        <dbReference type="SAM" id="MobiDB-lite"/>
    </source>
</evidence>
<evidence type="ECO:0000256" key="5">
    <source>
        <dbReference type="ARBA" id="ARBA00022692"/>
    </source>
</evidence>
<dbReference type="InterPro" id="IPR008915">
    <property type="entry name" value="Peptidase_M50"/>
</dbReference>
<keyword evidence="4" id="KW-0645">Protease</keyword>
<feature type="transmembrane region" description="Helical" evidence="13">
    <location>
        <begin position="191"/>
        <end position="209"/>
    </location>
</feature>
<feature type="domain" description="Peptidase M50" evidence="14">
    <location>
        <begin position="154"/>
        <end position="191"/>
    </location>
</feature>
<evidence type="ECO:0000256" key="1">
    <source>
        <dbReference type="ARBA" id="ARBA00001947"/>
    </source>
</evidence>
<feature type="transmembrane region" description="Helical" evidence="13">
    <location>
        <begin position="254"/>
        <end position="273"/>
    </location>
</feature>
<evidence type="ECO:0000256" key="9">
    <source>
        <dbReference type="ARBA" id="ARBA00022989"/>
    </source>
</evidence>
<sequence length="282" mass="31557">MESNDNPRIIVFRHDALNSGDNREEDPGTHKVSPPPRRKRSWTNAIVSFLGVLYKAKVFLLFGSLIFSMIVYGLAFGWAFGIGLALIIAIHETGHVLANKKKHLDASWPMFIPFLGAIINLRQMPRNADDEAFIGIAGPIFGLGATLISLGLYESTHIPVFRWLALFGFFMHIFNLMPIVPLDGGRTVSFLGWRAWIMGLIGLLVLLFYNPFTGRVLIDPLTIIILAFIIWSFIGRVRHGPGRDYNAIPLLHKWGYTMLWAALMLLSIVGYLMTGSAVTSIY</sequence>
<feature type="transmembrane region" description="Helical" evidence="13">
    <location>
        <begin position="133"/>
        <end position="153"/>
    </location>
</feature>
<dbReference type="Proteomes" id="UP000242699">
    <property type="component" value="Unassembled WGS sequence"/>
</dbReference>
<keyword evidence="8" id="KW-0862">Zinc</keyword>
<organism evidence="15 16">
    <name type="scientific">Sulfobacillus benefaciens</name>
    <dbReference type="NCBI Taxonomy" id="453960"/>
    <lineage>
        <taxon>Bacteria</taxon>
        <taxon>Bacillati</taxon>
        <taxon>Bacillota</taxon>
        <taxon>Clostridia</taxon>
        <taxon>Eubacteriales</taxon>
        <taxon>Clostridiales Family XVII. Incertae Sedis</taxon>
        <taxon>Sulfobacillus</taxon>
    </lineage>
</organism>
<evidence type="ECO:0000259" key="14">
    <source>
        <dbReference type="Pfam" id="PF02163"/>
    </source>
</evidence>
<dbReference type="GO" id="GO:0006508">
    <property type="term" value="P:proteolysis"/>
    <property type="evidence" value="ECO:0007669"/>
    <property type="project" value="UniProtKB-KW"/>
</dbReference>
<evidence type="ECO:0000313" key="16">
    <source>
        <dbReference type="Proteomes" id="UP000242699"/>
    </source>
</evidence>
<feature type="transmembrane region" description="Helical" evidence="13">
    <location>
        <begin position="69"/>
        <end position="91"/>
    </location>
</feature>
<dbReference type="CDD" id="cd06160">
    <property type="entry name" value="S2P-M50_like_2"/>
    <property type="match status" value="1"/>
</dbReference>
<proteinExistence type="inferred from homology"/>
<feature type="transmembrane region" description="Helical" evidence="13">
    <location>
        <begin position="41"/>
        <end position="63"/>
    </location>
</feature>
<evidence type="ECO:0000256" key="8">
    <source>
        <dbReference type="ARBA" id="ARBA00022833"/>
    </source>
</evidence>
<feature type="transmembrane region" description="Helical" evidence="13">
    <location>
        <begin position="103"/>
        <end position="121"/>
    </location>
</feature>
<dbReference type="GO" id="GO:0046872">
    <property type="term" value="F:metal ion binding"/>
    <property type="evidence" value="ECO:0007669"/>
    <property type="project" value="UniProtKB-KW"/>
</dbReference>
<feature type="transmembrane region" description="Helical" evidence="13">
    <location>
        <begin position="160"/>
        <end position="179"/>
    </location>
</feature>
<evidence type="ECO:0000256" key="3">
    <source>
        <dbReference type="ARBA" id="ARBA00007931"/>
    </source>
</evidence>
<keyword evidence="10" id="KW-0482">Metalloprotease</keyword>
<feature type="region of interest" description="Disordered" evidence="12">
    <location>
        <begin position="18"/>
        <end position="39"/>
    </location>
</feature>
<comment type="similarity">
    <text evidence="3">Belongs to the peptidase M50B family.</text>
</comment>
<evidence type="ECO:0000256" key="10">
    <source>
        <dbReference type="ARBA" id="ARBA00023049"/>
    </source>
</evidence>
<dbReference type="GO" id="GO:0008237">
    <property type="term" value="F:metallopeptidase activity"/>
    <property type="evidence" value="ECO:0007669"/>
    <property type="project" value="UniProtKB-KW"/>
</dbReference>
<dbReference type="AlphaFoldDB" id="A0A2T2XBC2"/>
<name>A0A2T2XBC2_9FIRM</name>
<evidence type="ECO:0000256" key="11">
    <source>
        <dbReference type="ARBA" id="ARBA00023136"/>
    </source>
</evidence>
<comment type="caution">
    <text evidence="15">The sequence shown here is derived from an EMBL/GenBank/DDBJ whole genome shotgun (WGS) entry which is preliminary data.</text>
</comment>
<evidence type="ECO:0000313" key="15">
    <source>
        <dbReference type="EMBL" id="PSR31795.1"/>
    </source>
</evidence>